<dbReference type="InterPro" id="IPR036812">
    <property type="entry name" value="NAD(P)_OxRdtase_dom_sf"/>
</dbReference>
<evidence type="ECO:0000313" key="3">
    <source>
        <dbReference type="Proteomes" id="UP001501705"/>
    </source>
</evidence>
<sequence>MWLGVELRGDFEGRRAGGEATLVSRFDLERAPAGRVGPMNAPTMALGTMYFGTTVDERTAFSILDRYAELGGAFIDTSDNYSFWTSDTGFGGQSEALLGRWLASNPGVHVRLSTKVGAQPTCVGGFPDHLEGLRADVVRAAMATSLERLGVDGVDLYWAHVEDPTVPVDDLVETFGGLVRDGLTARWGVSNHPSWLLERIRATAERAGQPQPAAYQQRYSYLQPAGGMAVEGQPIPLGMLSPDGLDFLRRNPSFEGWVYTATLQGRYDRNDRPLETEYCHPGTERRMAALRRVAAARGLQPGQVVLAWLASGSPALTPIVGVSSVKQVEEAVLGASTILTEDELAALDGA</sequence>
<reference evidence="3" key="1">
    <citation type="journal article" date="2019" name="Int. J. Syst. Evol. Microbiol.">
        <title>The Global Catalogue of Microorganisms (GCM) 10K type strain sequencing project: providing services to taxonomists for standard genome sequencing and annotation.</title>
        <authorList>
            <consortium name="The Broad Institute Genomics Platform"/>
            <consortium name="The Broad Institute Genome Sequencing Center for Infectious Disease"/>
            <person name="Wu L."/>
            <person name="Ma J."/>
        </authorList>
    </citation>
    <scope>NUCLEOTIDE SEQUENCE [LARGE SCALE GENOMIC DNA]</scope>
    <source>
        <strain evidence="3">JCM 15572</strain>
    </source>
</reference>
<dbReference type="Proteomes" id="UP001501705">
    <property type="component" value="Unassembled WGS sequence"/>
</dbReference>
<evidence type="ECO:0000259" key="1">
    <source>
        <dbReference type="Pfam" id="PF00248"/>
    </source>
</evidence>
<feature type="domain" description="NADP-dependent oxidoreductase" evidence="1">
    <location>
        <begin position="44"/>
        <end position="349"/>
    </location>
</feature>
<proteinExistence type="predicted"/>
<gene>
    <name evidence="2" type="ORF">GCM10009804_11250</name>
</gene>
<protein>
    <submittedName>
        <fullName evidence="2">Aldo/keto reductase</fullName>
    </submittedName>
</protein>
<dbReference type="PANTHER" id="PTHR43364:SF6">
    <property type="entry name" value="OXIDOREDUCTASE-RELATED"/>
    <property type="match status" value="1"/>
</dbReference>
<dbReference type="SUPFAM" id="SSF51430">
    <property type="entry name" value="NAD(P)-linked oxidoreductase"/>
    <property type="match status" value="1"/>
</dbReference>
<dbReference type="InterPro" id="IPR023210">
    <property type="entry name" value="NADP_OxRdtase_dom"/>
</dbReference>
<dbReference type="EMBL" id="BAAAPH010000003">
    <property type="protein sequence ID" value="GAA1556153.1"/>
    <property type="molecule type" value="Genomic_DNA"/>
</dbReference>
<dbReference type="InterPro" id="IPR050523">
    <property type="entry name" value="AKR_Detox_Biosynth"/>
</dbReference>
<organism evidence="2 3">
    <name type="scientific">Kribbella hippodromi</name>
    <dbReference type="NCBI Taxonomy" id="434347"/>
    <lineage>
        <taxon>Bacteria</taxon>
        <taxon>Bacillati</taxon>
        <taxon>Actinomycetota</taxon>
        <taxon>Actinomycetes</taxon>
        <taxon>Propionibacteriales</taxon>
        <taxon>Kribbellaceae</taxon>
        <taxon>Kribbella</taxon>
    </lineage>
</organism>
<dbReference type="PANTHER" id="PTHR43364">
    <property type="entry name" value="NADH-SPECIFIC METHYLGLYOXAL REDUCTASE-RELATED"/>
    <property type="match status" value="1"/>
</dbReference>
<dbReference type="Pfam" id="PF00248">
    <property type="entry name" value="Aldo_ket_red"/>
    <property type="match status" value="1"/>
</dbReference>
<accession>A0ABP4N9I0</accession>
<keyword evidence="3" id="KW-1185">Reference proteome</keyword>
<comment type="caution">
    <text evidence="2">The sequence shown here is derived from an EMBL/GenBank/DDBJ whole genome shotgun (WGS) entry which is preliminary data.</text>
</comment>
<dbReference type="Gene3D" id="3.20.20.100">
    <property type="entry name" value="NADP-dependent oxidoreductase domain"/>
    <property type="match status" value="1"/>
</dbReference>
<evidence type="ECO:0000313" key="2">
    <source>
        <dbReference type="EMBL" id="GAA1556153.1"/>
    </source>
</evidence>
<name>A0ABP4N9I0_9ACTN</name>